<proteinExistence type="predicted"/>
<dbReference type="Proteomes" id="UP001595897">
    <property type="component" value="Unassembled WGS sequence"/>
</dbReference>
<dbReference type="InterPro" id="IPR012902">
    <property type="entry name" value="N_methyl_site"/>
</dbReference>
<evidence type="ECO:0000256" key="1">
    <source>
        <dbReference type="SAM" id="Phobius"/>
    </source>
</evidence>
<dbReference type="EMBL" id="JBHSGU010000005">
    <property type="protein sequence ID" value="MFC4701267.1"/>
    <property type="molecule type" value="Genomic_DNA"/>
</dbReference>
<name>A0ABV9LXH7_9ALTE</name>
<organism evidence="2 3">
    <name type="scientific">Glaciecola siphonariae</name>
    <dbReference type="NCBI Taxonomy" id="521012"/>
    <lineage>
        <taxon>Bacteria</taxon>
        <taxon>Pseudomonadati</taxon>
        <taxon>Pseudomonadota</taxon>
        <taxon>Gammaproteobacteria</taxon>
        <taxon>Alteromonadales</taxon>
        <taxon>Alteromonadaceae</taxon>
        <taxon>Glaciecola</taxon>
    </lineage>
</organism>
<dbReference type="Gene3D" id="3.30.700.10">
    <property type="entry name" value="Glycoprotein, Type 4 Pilin"/>
    <property type="match status" value="1"/>
</dbReference>
<keyword evidence="1" id="KW-1133">Transmembrane helix</keyword>
<comment type="caution">
    <text evidence="2">The sequence shown here is derived from an EMBL/GenBank/DDBJ whole genome shotgun (WGS) entry which is preliminary data.</text>
</comment>
<keyword evidence="1" id="KW-0812">Transmembrane</keyword>
<evidence type="ECO:0000313" key="2">
    <source>
        <dbReference type="EMBL" id="MFC4701267.1"/>
    </source>
</evidence>
<dbReference type="RefSeq" id="WP_382409539.1">
    <property type="nucleotide sequence ID" value="NZ_JBHSGU010000005.1"/>
</dbReference>
<keyword evidence="1" id="KW-0472">Membrane</keyword>
<dbReference type="SUPFAM" id="SSF54523">
    <property type="entry name" value="Pili subunits"/>
    <property type="match status" value="1"/>
</dbReference>
<dbReference type="NCBIfam" id="TIGR02532">
    <property type="entry name" value="IV_pilin_GFxxxE"/>
    <property type="match status" value="1"/>
</dbReference>
<feature type="transmembrane region" description="Helical" evidence="1">
    <location>
        <begin position="6"/>
        <end position="30"/>
    </location>
</feature>
<protein>
    <submittedName>
        <fullName evidence="2">Prepilin-type N-terminal cleavage/methylation domain-containing protein</fullName>
    </submittedName>
</protein>
<sequence length="171" mass="18231">MQQKGFTLIELIIVIVILGILAVTAAPRFIDIQTDARKQTIVGVEAALKGAAKLVFAKAVVNGVHTLPNSDSRSEVEVAGVPVQTHLGYPDVNGYTQIQSDLSATPPVYGIDSFIDIDSTQLTVSIDASNSQMRITFAGEDPLTNDCSVTYFNANASNTSEPLIFTRLTGC</sequence>
<keyword evidence="3" id="KW-1185">Reference proteome</keyword>
<dbReference type="Pfam" id="PF07963">
    <property type="entry name" value="N_methyl"/>
    <property type="match status" value="1"/>
</dbReference>
<dbReference type="InterPro" id="IPR045584">
    <property type="entry name" value="Pilin-like"/>
</dbReference>
<dbReference type="PROSITE" id="PS00409">
    <property type="entry name" value="PROKAR_NTER_METHYL"/>
    <property type="match status" value="1"/>
</dbReference>
<evidence type="ECO:0000313" key="3">
    <source>
        <dbReference type="Proteomes" id="UP001595897"/>
    </source>
</evidence>
<reference evidence="3" key="1">
    <citation type="journal article" date="2019" name="Int. J. Syst. Evol. Microbiol.">
        <title>The Global Catalogue of Microorganisms (GCM) 10K type strain sequencing project: providing services to taxonomists for standard genome sequencing and annotation.</title>
        <authorList>
            <consortium name="The Broad Institute Genomics Platform"/>
            <consortium name="The Broad Institute Genome Sequencing Center for Infectious Disease"/>
            <person name="Wu L."/>
            <person name="Ma J."/>
        </authorList>
    </citation>
    <scope>NUCLEOTIDE SEQUENCE [LARGE SCALE GENOMIC DNA]</scope>
    <source>
        <strain evidence="3">KACC 12507</strain>
    </source>
</reference>
<accession>A0ABV9LXH7</accession>
<gene>
    <name evidence="2" type="ORF">ACFO4O_13925</name>
</gene>